<dbReference type="GO" id="GO:0071949">
    <property type="term" value="F:FAD binding"/>
    <property type="evidence" value="ECO:0007669"/>
    <property type="project" value="InterPro"/>
</dbReference>
<keyword evidence="3" id="KW-0285">Flavoprotein</keyword>
<dbReference type="InterPro" id="IPR016166">
    <property type="entry name" value="FAD-bd_PCMH"/>
</dbReference>
<dbReference type="InterPro" id="IPR012951">
    <property type="entry name" value="BBE"/>
</dbReference>
<protein>
    <submittedName>
        <fullName evidence="7">FAD/FMN-containing dehydrogenase</fullName>
    </submittedName>
</protein>
<dbReference type="Gene3D" id="3.30.465.10">
    <property type="match status" value="1"/>
</dbReference>
<dbReference type="InterPro" id="IPR050416">
    <property type="entry name" value="FAD-linked_Oxidoreductase"/>
</dbReference>
<name>A0A318HVY2_9MYCO</name>
<dbReference type="Gene3D" id="3.40.462.20">
    <property type="match status" value="1"/>
</dbReference>
<evidence type="ECO:0000313" key="7">
    <source>
        <dbReference type="EMBL" id="PXX09251.1"/>
    </source>
</evidence>
<evidence type="ECO:0000256" key="3">
    <source>
        <dbReference type="ARBA" id="ARBA00022630"/>
    </source>
</evidence>
<evidence type="ECO:0000256" key="5">
    <source>
        <dbReference type="ARBA" id="ARBA00023002"/>
    </source>
</evidence>
<evidence type="ECO:0000313" key="8">
    <source>
        <dbReference type="Proteomes" id="UP000247781"/>
    </source>
</evidence>
<dbReference type="Proteomes" id="UP000247781">
    <property type="component" value="Unassembled WGS sequence"/>
</dbReference>
<evidence type="ECO:0000256" key="2">
    <source>
        <dbReference type="ARBA" id="ARBA00005466"/>
    </source>
</evidence>
<comment type="cofactor">
    <cofactor evidence="1">
        <name>FAD</name>
        <dbReference type="ChEBI" id="CHEBI:57692"/>
    </cofactor>
</comment>
<dbReference type="Gene3D" id="3.30.43.10">
    <property type="entry name" value="Uridine Diphospho-n-acetylenolpyruvylglucosamine Reductase, domain 2"/>
    <property type="match status" value="1"/>
</dbReference>
<accession>A0A318HVY2</accession>
<comment type="similarity">
    <text evidence="2">Belongs to the oxygen-dependent FAD-linked oxidoreductase family.</text>
</comment>
<reference evidence="7 8" key="2">
    <citation type="submission" date="2018-06" db="EMBL/GenBank/DDBJ databases">
        <title>Sequencing of bacterial isolates from soil warming experiment in Harvard Forest, Massachusetts, USA.</title>
        <authorList>
            <person name="Deangelis K.PhD."/>
        </authorList>
    </citation>
    <scope>NUCLEOTIDE SEQUENCE [LARGE SCALE GENOMIC DNA]</scope>
    <source>
        <strain evidence="7 8">GAS496</strain>
    </source>
</reference>
<proteinExistence type="inferred from homology"/>
<dbReference type="OrthoDB" id="545125at2"/>
<dbReference type="InterPro" id="IPR016169">
    <property type="entry name" value="FAD-bd_PCMH_sub2"/>
</dbReference>
<gene>
    <name evidence="7" type="ORF">C8E89_106178</name>
</gene>
<keyword evidence="5" id="KW-0560">Oxidoreductase</keyword>
<organism evidence="7 8">
    <name type="scientific">Mycolicibacterium moriokaense</name>
    <dbReference type="NCBI Taxonomy" id="39691"/>
    <lineage>
        <taxon>Bacteria</taxon>
        <taxon>Bacillati</taxon>
        <taxon>Actinomycetota</taxon>
        <taxon>Actinomycetes</taxon>
        <taxon>Mycobacteriales</taxon>
        <taxon>Mycobacteriaceae</taxon>
        <taxon>Mycolicibacterium</taxon>
    </lineage>
</organism>
<dbReference type="Pfam" id="PF01565">
    <property type="entry name" value="FAD_binding_4"/>
    <property type="match status" value="1"/>
</dbReference>
<evidence type="ECO:0000256" key="1">
    <source>
        <dbReference type="ARBA" id="ARBA00001974"/>
    </source>
</evidence>
<dbReference type="Pfam" id="PF08031">
    <property type="entry name" value="BBE"/>
    <property type="match status" value="1"/>
</dbReference>
<comment type="caution">
    <text evidence="7">The sequence shown here is derived from an EMBL/GenBank/DDBJ whole genome shotgun (WGS) entry which is preliminary data.</text>
</comment>
<dbReference type="RefSeq" id="WP_110316243.1">
    <property type="nucleotide sequence ID" value="NZ_QJJU01000006.1"/>
</dbReference>
<keyword evidence="4" id="KW-0274">FAD</keyword>
<dbReference type="SUPFAM" id="SSF56176">
    <property type="entry name" value="FAD-binding/transporter-associated domain-like"/>
    <property type="match status" value="1"/>
</dbReference>
<dbReference type="PANTHER" id="PTHR42973">
    <property type="entry name" value="BINDING OXIDOREDUCTASE, PUTATIVE (AFU_ORTHOLOGUE AFUA_1G17690)-RELATED"/>
    <property type="match status" value="1"/>
</dbReference>
<dbReference type="GO" id="GO:0016491">
    <property type="term" value="F:oxidoreductase activity"/>
    <property type="evidence" value="ECO:0007669"/>
    <property type="project" value="UniProtKB-KW"/>
</dbReference>
<sequence>MTSTTARPAELTGRIVRAGDADYPVASAGYNRLFTHDPAAIVFAQETQDVVNALAWARQNNVVVRVRSGRHSLEGWSNVDHGIVIDVSEMKSATIDAASNTATVGAGLNQLEAVTALGKAGVAAATGTEGTVGLVGATLGGGFGLLTRGFGMASDNLLGAEVVVASGSDGAEAIIVDEQNNSDLLWALRGAGNGNFGIVTSLTYHVHPLTQTIYLTAAWPGLGDLPSIFDAWQRCALHTDNRLTTQLEINPGDVRLVGVLAAGSEAEAAQLLAPILSVGTPTVSMTDANWTDTYAAFQGVTSEEAANWKFVSQFVSEPFPAEAVDLIVSFMSKAPTPECNYFTNALGGAVRDSEPSGGSAYAHRNSLFYAEPGAGWGGARGELPAGRPAMPDPLTPECLAWIAEFGKALAPYVNGAYTNVPNADMADWETAYWGEGVDRLRAIKAKYDPYNVFRYEQSVPVG</sequence>
<dbReference type="EMBL" id="QJJU01000006">
    <property type="protein sequence ID" value="PXX09251.1"/>
    <property type="molecule type" value="Genomic_DNA"/>
</dbReference>
<reference evidence="8" key="1">
    <citation type="submission" date="2018-05" db="EMBL/GenBank/DDBJ databases">
        <authorList>
            <person name="Deangelis K."/>
            <person name="Huntemann M."/>
            <person name="Clum A."/>
            <person name="Pillay M."/>
            <person name="Palaniappan K."/>
            <person name="Varghese N."/>
            <person name="Mikhailova N."/>
            <person name="Stamatis D."/>
            <person name="Reddy T."/>
            <person name="Daum C."/>
            <person name="Shapiro N."/>
            <person name="Ivanova N."/>
            <person name="Kyrpides N."/>
            <person name="Woyke T."/>
        </authorList>
    </citation>
    <scope>NUCLEOTIDE SEQUENCE [LARGE SCALE GENOMIC DNA]</scope>
    <source>
        <strain evidence="8">GAS496</strain>
    </source>
</reference>
<dbReference type="InterPro" id="IPR036318">
    <property type="entry name" value="FAD-bd_PCMH-like_sf"/>
</dbReference>
<feature type="domain" description="FAD-binding PCMH-type" evidence="6">
    <location>
        <begin position="34"/>
        <end position="209"/>
    </location>
</feature>
<evidence type="ECO:0000259" key="6">
    <source>
        <dbReference type="PROSITE" id="PS51387"/>
    </source>
</evidence>
<dbReference type="AlphaFoldDB" id="A0A318HVY2"/>
<dbReference type="InterPro" id="IPR016167">
    <property type="entry name" value="FAD-bd_PCMH_sub1"/>
</dbReference>
<evidence type="ECO:0000256" key="4">
    <source>
        <dbReference type="ARBA" id="ARBA00022827"/>
    </source>
</evidence>
<keyword evidence="8" id="KW-1185">Reference proteome</keyword>
<dbReference type="PROSITE" id="PS51387">
    <property type="entry name" value="FAD_PCMH"/>
    <property type="match status" value="1"/>
</dbReference>
<dbReference type="InterPro" id="IPR006094">
    <property type="entry name" value="Oxid_FAD_bind_N"/>
</dbReference>
<dbReference type="PANTHER" id="PTHR42973:SF39">
    <property type="entry name" value="FAD-BINDING PCMH-TYPE DOMAIN-CONTAINING PROTEIN"/>
    <property type="match status" value="1"/>
</dbReference>